<feature type="transmembrane region" description="Helical" evidence="2">
    <location>
        <begin position="283"/>
        <end position="301"/>
    </location>
</feature>
<name>A0A559IC08_9BACL</name>
<feature type="transmembrane region" description="Helical" evidence="2">
    <location>
        <begin position="166"/>
        <end position="185"/>
    </location>
</feature>
<dbReference type="Pfam" id="PF07228">
    <property type="entry name" value="SpoIIE"/>
    <property type="match status" value="1"/>
</dbReference>
<sequence>MSKTKVIPFPVNRLNEAFQQHATTLEAGAKRWRYERFKQLIGTRKWTIIILCVGFLLGRAVILEDLFPFASAFFAVMYFTRPEMAVWSGTAVLAGSLFASEPTTVMIAMQLLVIVLLQRGLKAYEKSELNYAPFMVFGANLLVHLFMTFVVDRFTWYGFAMDVTDAMLGFMLTLVFVQALPVLTLSKRNYTLRIDEVICLMILLASLMTGAVGWIIQGLQVDHVLSRYLVMLFAFVGGAPLGASVGVVLGLILSLAAPGSMMQMSLLAFAGLLAGLMREGRRWAVAFGMLLGTAILSVYLGPANGALTSTWETIAAAALFLLTPRGLTLTLAKYIPGTQEHLKSQHEYAKRVRDMTAERVMQFSELFQQLSKSFNQLTGYGEMRRKEEEYNSFIAAACDKTCSGCPRQNACWSSKYLQTVTWMNEMLHAVEDDPDFRERQIPRRWKDACPKTGQVLHVMKDQVERYRSDQVWRKQIQDSRTFVSEQLAGVSKVMDDLAQEIKREGREMFMQEEQIRHAMEELGLSVHHVDILSLDRGHVEIEMVHSFTEGYDECRKLIAPLLSDILGEQISVRDERSTTVEGEGLVSFVSAKSYEVAVGVAAAAKGGGMLSGDSHHAVELGGGKYAVALSDGMGNGERAQLESSTALTVLSQLLQSGMDEKLAIQSVNSILMVRSPEEVYATVDLAVIDLYSAQTTLMKNGSIPSFVKSGGDVHAVAIGNLPLGILQDIDVEAMHMTLKPGDLLIMMSDGVYDAPGPALNKDIWLKRLIAEMETDDPQEIADVLLDTVVRYSQGDIVDDMTVVVARLDRHIPQWATLQWAGKGQPLDRPLTVS</sequence>
<accession>A0A559IC08</accession>
<dbReference type="Pfam" id="PF19732">
    <property type="entry name" value="SpoIIE_N"/>
    <property type="match status" value="1"/>
</dbReference>
<keyword evidence="2" id="KW-0812">Transmembrane</keyword>
<dbReference type="PROSITE" id="PS51746">
    <property type="entry name" value="PPM_2"/>
    <property type="match status" value="1"/>
</dbReference>
<dbReference type="InterPro" id="IPR036457">
    <property type="entry name" value="PPM-type-like_dom_sf"/>
</dbReference>
<dbReference type="Proteomes" id="UP000318102">
    <property type="component" value="Unassembled WGS sequence"/>
</dbReference>
<evidence type="ECO:0000256" key="1">
    <source>
        <dbReference type="ARBA" id="ARBA00022801"/>
    </source>
</evidence>
<dbReference type="InterPro" id="IPR001932">
    <property type="entry name" value="PPM-type_phosphatase-like_dom"/>
</dbReference>
<dbReference type="PANTHER" id="PTHR43156">
    <property type="entry name" value="STAGE II SPORULATION PROTEIN E-RELATED"/>
    <property type="match status" value="1"/>
</dbReference>
<dbReference type="InterPro" id="IPR014221">
    <property type="entry name" value="SpoII_E"/>
</dbReference>
<dbReference type="RefSeq" id="WP_144995445.1">
    <property type="nucleotide sequence ID" value="NZ_VNJK01000009.1"/>
</dbReference>
<reference evidence="4 5" key="1">
    <citation type="submission" date="2019-07" db="EMBL/GenBank/DDBJ databases">
        <authorList>
            <person name="Kim J."/>
        </authorList>
    </citation>
    <scope>NUCLEOTIDE SEQUENCE [LARGE SCALE GENOMIC DNA]</scope>
    <source>
        <strain evidence="4 5">N4</strain>
    </source>
</reference>
<evidence type="ECO:0000256" key="2">
    <source>
        <dbReference type="SAM" id="Phobius"/>
    </source>
</evidence>
<feature type="transmembrane region" description="Helical" evidence="2">
    <location>
        <begin position="197"/>
        <end position="216"/>
    </location>
</feature>
<organism evidence="4 5">
    <name type="scientific">Paenibacillus agilis</name>
    <dbReference type="NCBI Taxonomy" id="3020863"/>
    <lineage>
        <taxon>Bacteria</taxon>
        <taxon>Bacillati</taxon>
        <taxon>Bacillota</taxon>
        <taxon>Bacilli</taxon>
        <taxon>Bacillales</taxon>
        <taxon>Paenibacillaceae</taxon>
        <taxon>Paenibacillus</taxon>
    </lineage>
</organism>
<dbReference type="InterPro" id="IPR052016">
    <property type="entry name" value="Bact_Sigma-Reg"/>
</dbReference>
<keyword evidence="5" id="KW-1185">Reference proteome</keyword>
<feature type="transmembrane region" description="Helical" evidence="2">
    <location>
        <begin position="46"/>
        <end position="79"/>
    </location>
</feature>
<gene>
    <name evidence="4" type="primary">spoIIE</name>
    <name evidence="4" type="ORF">FPZ44_25760</name>
</gene>
<feature type="domain" description="PPM-type phosphatase" evidence="3">
    <location>
        <begin position="597"/>
        <end position="807"/>
    </location>
</feature>
<dbReference type="SMART" id="SM00331">
    <property type="entry name" value="PP2C_SIG"/>
    <property type="match status" value="1"/>
</dbReference>
<dbReference type="PANTHER" id="PTHR43156:SF2">
    <property type="entry name" value="STAGE II SPORULATION PROTEIN E"/>
    <property type="match status" value="1"/>
</dbReference>
<dbReference type="EC" id="3.1.3.16" evidence="4"/>
<proteinExistence type="predicted"/>
<feature type="transmembrane region" description="Helical" evidence="2">
    <location>
        <begin position="91"/>
        <end position="117"/>
    </location>
</feature>
<evidence type="ECO:0000313" key="4">
    <source>
        <dbReference type="EMBL" id="TVX85164.1"/>
    </source>
</evidence>
<feature type="transmembrane region" description="Helical" evidence="2">
    <location>
        <begin position="228"/>
        <end position="253"/>
    </location>
</feature>
<dbReference type="EMBL" id="VNJK01000009">
    <property type="protein sequence ID" value="TVX85164.1"/>
    <property type="molecule type" value="Genomic_DNA"/>
</dbReference>
<keyword evidence="1 4" id="KW-0378">Hydrolase</keyword>
<dbReference type="Gene3D" id="3.60.40.10">
    <property type="entry name" value="PPM-type phosphatase domain"/>
    <property type="match status" value="1"/>
</dbReference>
<evidence type="ECO:0000259" key="3">
    <source>
        <dbReference type="PROSITE" id="PS51746"/>
    </source>
</evidence>
<feature type="transmembrane region" description="Helical" evidence="2">
    <location>
        <begin position="129"/>
        <end position="151"/>
    </location>
</feature>
<dbReference type="OrthoDB" id="9763774at2"/>
<dbReference type="InterPro" id="IPR045768">
    <property type="entry name" value="SpoIIE_N"/>
</dbReference>
<dbReference type="AlphaFoldDB" id="A0A559IC08"/>
<evidence type="ECO:0000313" key="5">
    <source>
        <dbReference type="Proteomes" id="UP000318102"/>
    </source>
</evidence>
<keyword evidence="2" id="KW-1133">Transmembrane helix</keyword>
<dbReference type="NCBIfam" id="TIGR02865">
    <property type="entry name" value="spore_II_E"/>
    <property type="match status" value="1"/>
</dbReference>
<dbReference type="SUPFAM" id="SSF81606">
    <property type="entry name" value="PP2C-like"/>
    <property type="match status" value="1"/>
</dbReference>
<protein>
    <submittedName>
        <fullName evidence="4">Stage II sporulation protein E</fullName>
        <ecNumber evidence="4">3.1.3.16</ecNumber>
    </submittedName>
</protein>
<comment type="caution">
    <text evidence="4">The sequence shown here is derived from an EMBL/GenBank/DDBJ whole genome shotgun (WGS) entry which is preliminary data.</text>
</comment>
<keyword evidence="2" id="KW-0472">Membrane</keyword>
<dbReference type="GO" id="GO:0004722">
    <property type="term" value="F:protein serine/threonine phosphatase activity"/>
    <property type="evidence" value="ECO:0007669"/>
    <property type="project" value="UniProtKB-EC"/>
</dbReference>